<dbReference type="InterPro" id="IPR000700">
    <property type="entry name" value="PAS-assoc_C"/>
</dbReference>
<evidence type="ECO:0000256" key="7">
    <source>
        <dbReference type="SAM" id="Coils"/>
    </source>
</evidence>
<feature type="transmembrane region" description="Helical" evidence="8">
    <location>
        <begin position="132"/>
        <end position="152"/>
    </location>
</feature>
<evidence type="ECO:0000256" key="2">
    <source>
        <dbReference type="ARBA" id="ARBA00022475"/>
    </source>
</evidence>
<reference evidence="13" key="1">
    <citation type="journal article" date="2020" name="Microbiol. Resour. Announc.">
        <title>Complete Genome Sequence of Geobacillus sp. Strain E55-1, Isolated from Mine Geyser in Japan.</title>
        <authorList>
            <person name="Miyazaki K."/>
            <person name="Hase E."/>
            <person name="Tokito N."/>
        </authorList>
    </citation>
    <scope>NUCLEOTIDE SEQUENCE [LARGE SCALE GENOMIC DNA]</scope>
    <source>
        <strain evidence="13">E55-1</strain>
    </source>
</reference>
<keyword evidence="4 6" id="KW-0807">Transducer</keyword>
<dbReference type="SMART" id="SM00304">
    <property type="entry name" value="HAMP"/>
    <property type="match status" value="2"/>
</dbReference>
<keyword evidence="3 8" id="KW-0472">Membrane</keyword>
<comment type="subcellular location">
    <subcellularLocation>
        <location evidence="1">Cell membrane</location>
    </subcellularLocation>
</comment>
<dbReference type="SUPFAM" id="SSF58104">
    <property type="entry name" value="Methyl-accepting chemotaxis protein (MCP) signaling domain"/>
    <property type="match status" value="1"/>
</dbReference>
<organism evidence="12 13">
    <name type="scientific">Geobacillus subterraneus</name>
    <dbReference type="NCBI Taxonomy" id="129338"/>
    <lineage>
        <taxon>Bacteria</taxon>
        <taxon>Bacillati</taxon>
        <taxon>Bacillota</taxon>
        <taxon>Bacilli</taxon>
        <taxon>Bacillales</taxon>
        <taxon>Anoxybacillaceae</taxon>
        <taxon>Geobacillus</taxon>
    </lineage>
</organism>
<evidence type="ECO:0000259" key="9">
    <source>
        <dbReference type="PROSITE" id="PS50111"/>
    </source>
</evidence>
<dbReference type="GO" id="GO:0007165">
    <property type="term" value="P:signal transduction"/>
    <property type="evidence" value="ECO:0007669"/>
    <property type="project" value="UniProtKB-KW"/>
</dbReference>
<evidence type="ECO:0000256" key="3">
    <source>
        <dbReference type="ARBA" id="ARBA00023136"/>
    </source>
</evidence>
<keyword evidence="8" id="KW-1133">Transmembrane helix</keyword>
<name>A0A679FLV8_9BACL</name>
<feature type="coiled-coil region" evidence="7">
    <location>
        <begin position="503"/>
        <end position="530"/>
    </location>
</feature>
<dbReference type="SMART" id="SM00283">
    <property type="entry name" value="MA"/>
    <property type="match status" value="1"/>
</dbReference>
<feature type="domain" description="PAC" evidence="10">
    <location>
        <begin position="1"/>
        <end position="16"/>
    </location>
</feature>
<evidence type="ECO:0000256" key="1">
    <source>
        <dbReference type="ARBA" id="ARBA00004236"/>
    </source>
</evidence>
<dbReference type="Gene3D" id="1.10.287.950">
    <property type="entry name" value="Methyl-accepting chemotaxis protein"/>
    <property type="match status" value="1"/>
</dbReference>
<dbReference type="RefSeq" id="WP_051985027.1">
    <property type="nucleotide sequence ID" value="NZ_AP022557.1"/>
</dbReference>
<dbReference type="PROSITE" id="PS50111">
    <property type="entry name" value="CHEMOTAXIS_TRANSDUC_2"/>
    <property type="match status" value="1"/>
</dbReference>
<evidence type="ECO:0000259" key="11">
    <source>
        <dbReference type="PROSITE" id="PS50885"/>
    </source>
</evidence>
<evidence type="ECO:0000256" key="5">
    <source>
        <dbReference type="ARBA" id="ARBA00029447"/>
    </source>
</evidence>
<keyword evidence="8" id="KW-0812">Transmembrane</keyword>
<dbReference type="PROSITE" id="PS50885">
    <property type="entry name" value="HAMP"/>
    <property type="match status" value="1"/>
</dbReference>
<dbReference type="Proteomes" id="UP000501421">
    <property type="component" value="Chromosome"/>
</dbReference>
<evidence type="ECO:0000256" key="8">
    <source>
        <dbReference type="SAM" id="Phobius"/>
    </source>
</evidence>
<dbReference type="InterPro" id="IPR003660">
    <property type="entry name" value="HAMP_dom"/>
</dbReference>
<evidence type="ECO:0000256" key="4">
    <source>
        <dbReference type="ARBA" id="ARBA00023224"/>
    </source>
</evidence>
<evidence type="ECO:0000313" key="12">
    <source>
        <dbReference type="EMBL" id="BBW96930.1"/>
    </source>
</evidence>
<keyword evidence="7" id="KW-0175">Coiled coil</keyword>
<keyword evidence="13" id="KW-1185">Reference proteome</keyword>
<dbReference type="InterPro" id="IPR004089">
    <property type="entry name" value="MCPsignal_dom"/>
</dbReference>
<feature type="domain" description="HAMP" evidence="11">
    <location>
        <begin position="178"/>
        <end position="231"/>
    </location>
</feature>
<keyword evidence="2" id="KW-1003">Cell membrane</keyword>
<evidence type="ECO:0000256" key="6">
    <source>
        <dbReference type="PROSITE-ProRule" id="PRU00284"/>
    </source>
</evidence>
<dbReference type="PROSITE" id="PS50113">
    <property type="entry name" value="PAC"/>
    <property type="match status" value="1"/>
</dbReference>
<gene>
    <name evidence="12" type="ORF">GsuE55_17630</name>
</gene>
<feature type="domain" description="Methyl-accepting transducer" evidence="9">
    <location>
        <begin position="250"/>
        <end position="493"/>
    </location>
</feature>
<feature type="transmembrane region" description="Helical" evidence="8">
    <location>
        <begin position="158"/>
        <end position="176"/>
    </location>
</feature>
<dbReference type="Pfam" id="PF00015">
    <property type="entry name" value="MCPsignal"/>
    <property type="match status" value="1"/>
</dbReference>
<dbReference type="AlphaFoldDB" id="A0A679FLV8"/>
<evidence type="ECO:0000259" key="10">
    <source>
        <dbReference type="PROSITE" id="PS50113"/>
    </source>
</evidence>
<evidence type="ECO:0000313" key="13">
    <source>
        <dbReference type="Proteomes" id="UP000501421"/>
    </source>
</evidence>
<dbReference type="EMBL" id="AP022557">
    <property type="protein sequence ID" value="BBW96930.1"/>
    <property type="molecule type" value="Genomic_DNA"/>
</dbReference>
<protein>
    <submittedName>
        <fullName evidence="12">Chemotaxis protein</fullName>
    </submittedName>
</protein>
<dbReference type="GO" id="GO:0005886">
    <property type="term" value="C:plasma membrane"/>
    <property type="evidence" value="ECO:0007669"/>
    <property type="project" value="UniProtKB-SubCell"/>
</dbReference>
<accession>A0A679FLV8</accession>
<sequence>MSDLTKRRRAKQALKKATETAEWLRRSMDPTRPLEEQLDRLRALLDERLGQDEYFVVVDENGYGLIHTNRLREGRTFADPVGLAAARTNEPLLQVYERDTGEVLIDASCPLWTEPSGRRINLRLGRLMHRPYLPWVFASLVALPVAVGGGMAAARLPVWLAALAAMIAGAALSFFWERRLTTELRRWYRVARTASSGQLHAEVETAGKRNEFHQIAYEINKMILGIRTMITELGKAAKTVRDVSHEQQMEMRRLSESFDEIAAAVETFREGAKQQTDAVRQADDVIQQMVERVQGMRSAVERVVRQADEAWSSAAEGIRLMDETKTNMDAMQIGIGETTTLIDKAAKEAGRVHEMIAAIRTIAKQTNLLALNASIEAARAGEAGRGFSIVAQEVRKLAEDTNAFASEIFSSLDAMANALKEAVDAAQGSGRHVEKTKDSLWKTGETFTALGNMFAQLNGLLQQNEAYVNDITADGRRLSELMEGVRTVATEFSNMVHETSAGLEQQTLALHQLAREADALAAAARELDKMISRFHFEKTEKTAEVGDRPTSLQ</sequence>
<dbReference type="PANTHER" id="PTHR32089">
    <property type="entry name" value="METHYL-ACCEPTING CHEMOTAXIS PROTEIN MCPB"/>
    <property type="match status" value="1"/>
</dbReference>
<comment type="similarity">
    <text evidence="5">Belongs to the methyl-accepting chemotaxis (MCP) protein family.</text>
</comment>
<dbReference type="PANTHER" id="PTHR32089:SF112">
    <property type="entry name" value="LYSOZYME-LIKE PROTEIN-RELATED"/>
    <property type="match status" value="1"/>
</dbReference>
<proteinExistence type="inferred from homology"/>